<dbReference type="InterPro" id="IPR001254">
    <property type="entry name" value="Trypsin_dom"/>
</dbReference>
<dbReference type="InterPro" id="IPR009003">
    <property type="entry name" value="Peptidase_S1_PA"/>
</dbReference>
<organism evidence="3 4">
    <name type="scientific">Hypothenemus hampei</name>
    <name type="common">Coffee berry borer</name>
    <dbReference type="NCBI Taxonomy" id="57062"/>
    <lineage>
        <taxon>Eukaryota</taxon>
        <taxon>Metazoa</taxon>
        <taxon>Ecdysozoa</taxon>
        <taxon>Arthropoda</taxon>
        <taxon>Hexapoda</taxon>
        <taxon>Insecta</taxon>
        <taxon>Pterygota</taxon>
        <taxon>Neoptera</taxon>
        <taxon>Endopterygota</taxon>
        <taxon>Coleoptera</taxon>
        <taxon>Polyphaga</taxon>
        <taxon>Cucujiformia</taxon>
        <taxon>Curculionidae</taxon>
        <taxon>Scolytinae</taxon>
        <taxon>Hypothenemus</taxon>
    </lineage>
</organism>
<evidence type="ECO:0000313" key="3">
    <source>
        <dbReference type="EMBL" id="KAL1501363.1"/>
    </source>
</evidence>
<feature type="signal peptide" evidence="1">
    <location>
        <begin position="1"/>
        <end position="21"/>
    </location>
</feature>
<dbReference type="Pfam" id="PF16030">
    <property type="entry name" value="GD_N"/>
    <property type="match status" value="1"/>
</dbReference>
<dbReference type="AlphaFoldDB" id="A0ABD1ERF2"/>
<dbReference type="InterPro" id="IPR043504">
    <property type="entry name" value="Peptidase_S1_PA_chymotrypsin"/>
</dbReference>
<dbReference type="InterPro" id="IPR031986">
    <property type="entry name" value="GD_N"/>
</dbReference>
<evidence type="ECO:0000256" key="1">
    <source>
        <dbReference type="SAM" id="SignalP"/>
    </source>
</evidence>
<keyword evidence="4" id="KW-1185">Reference proteome</keyword>
<evidence type="ECO:0000259" key="2">
    <source>
        <dbReference type="PROSITE" id="PS50240"/>
    </source>
</evidence>
<dbReference type="PANTHER" id="PTHR24260:SF143">
    <property type="entry name" value="SERINE PROTEASE GD-LIKE PROTEIN"/>
    <property type="match status" value="1"/>
</dbReference>
<gene>
    <name evidence="3" type="ORF">ABEB36_006695</name>
</gene>
<dbReference type="Gene3D" id="2.40.10.10">
    <property type="entry name" value="Trypsin-like serine proteases"/>
    <property type="match status" value="1"/>
</dbReference>
<dbReference type="PROSITE" id="PS50240">
    <property type="entry name" value="TRYPSIN_DOM"/>
    <property type="match status" value="1"/>
</dbReference>
<comment type="caution">
    <text evidence="3">The sequence shown here is derived from an EMBL/GenBank/DDBJ whole genome shotgun (WGS) entry which is preliminary data.</text>
</comment>
<feature type="domain" description="Peptidase S1" evidence="2">
    <location>
        <begin position="203"/>
        <end position="455"/>
    </location>
</feature>
<reference evidence="3 4" key="1">
    <citation type="submission" date="2024-05" db="EMBL/GenBank/DDBJ databases">
        <title>Genetic variation in Jamaican populations of the coffee berry borer (Hypothenemus hampei).</title>
        <authorList>
            <person name="Errbii M."/>
            <person name="Myrie A."/>
        </authorList>
    </citation>
    <scope>NUCLEOTIDE SEQUENCE [LARGE SCALE GENOMIC DNA]</scope>
    <source>
        <strain evidence="3">JA-Hopewell-2020-01-JO</strain>
        <tissue evidence="3">Whole body</tissue>
    </source>
</reference>
<dbReference type="CDD" id="cd00190">
    <property type="entry name" value="Tryp_SPc"/>
    <property type="match status" value="1"/>
</dbReference>
<dbReference type="InterPro" id="IPR051333">
    <property type="entry name" value="CLIP_Serine_Protease"/>
</dbReference>
<feature type="chain" id="PRO_5044772482" description="Peptidase S1 domain-containing protein" evidence="1">
    <location>
        <begin position="22"/>
        <end position="456"/>
    </location>
</feature>
<evidence type="ECO:0000313" key="4">
    <source>
        <dbReference type="Proteomes" id="UP001566132"/>
    </source>
</evidence>
<accession>A0ABD1ERF2</accession>
<dbReference type="Proteomes" id="UP001566132">
    <property type="component" value="Unassembled WGS sequence"/>
</dbReference>
<dbReference type="Pfam" id="PF00089">
    <property type="entry name" value="Trypsin"/>
    <property type="match status" value="1"/>
</dbReference>
<dbReference type="PANTHER" id="PTHR24260">
    <property type="match status" value="1"/>
</dbReference>
<name>A0ABD1ERF2_HYPHA</name>
<sequence>MISNRFFVILPVLVFLVVIQGHNLPSSPCPDVFQYGFQPNGDVYGSIMIPYDGSSTLQLGINASLKGYFTDNKRVKLTIKMNTPERDIMLKKINELNYNLYFPFQNPLPKITKIQYNSNILCTGPPEELLPGAPGVTSLWSGHKYYFQSPNSIATTNLKPSIPNDTPNKAYLPVDTNQRNQKPISNQNPIQCGTSNNIFVPLILGGRDIDDGTYPWLTAMFTATGNGYRYKCTANLISRNHVITAARCVNFYKVQVVPLEDILLVFGKSNIKNWATSTNINIRGASNVKTHPDFDPNSGHCDISVIRLDRPIDFSATISPICLWEFNDNLNEIMEKTGIVAGWGADEAAQKLGKFSISMAKAIDMPVVPEESCLNSNLTYFQLTSDTTFCAGRRDGTGTCIGDSGAGFMMVQNGRFYLRGLTSLILNDAGKCSLGNYMVFVDAGKLLNWIKQAINE</sequence>
<protein>
    <recommendedName>
        <fullName evidence="2">Peptidase S1 domain-containing protein</fullName>
    </recommendedName>
</protein>
<dbReference type="EMBL" id="JBDJPC010000005">
    <property type="protein sequence ID" value="KAL1501363.1"/>
    <property type="molecule type" value="Genomic_DNA"/>
</dbReference>
<keyword evidence="1" id="KW-0732">Signal</keyword>
<dbReference type="SUPFAM" id="SSF50494">
    <property type="entry name" value="Trypsin-like serine proteases"/>
    <property type="match status" value="1"/>
</dbReference>
<proteinExistence type="predicted"/>
<dbReference type="SMART" id="SM00020">
    <property type="entry name" value="Tryp_SPc"/>
    <property type="match status" value="1"/>
</dbReference>